<keyword evidence="3" id="KW-0804">Transcription</keyword>
<dbReference type="OrthoDB" id="799767at2"/>
<organism evidence="6 7">
    <name type="scientific">Pseudarcicella hirudinis</name>
    <dbReference type="NCBI Taxonomy" id="1079859"/>
    <lineage>
        <taxon>Bacteria</taxon>
        <taxon>Pseudomonadati</taxon>
        <taxon>Bacteroidota</taxon>
        <taxon>Cytophagia</taxon>
        <taxon>Cytophagales</taxon>
        <taxon>Flectobacillaceae</taxon>
        <taxon>Pseudarcicella</taxon>
    </lineage>
</organism>
<accession>A0A1I5SL46</accession>
<dbReference type="RefSeq" id="WP_092016452.1">
    <property type="nucleotide sequence ID" value="NZ_FOXH01000005.1"/>
</dbReference>
<dbReference type="GO" id="GO:0043565">
    <property type="term" value="F:sequence-specific DNA binding"/>
    <property type="evidence" value="ECO:0007669"/>
    <property type="project" value="InterPro"/>
</dbReference>
<sequence length="307" mass="35579">MAKGNKYSIAPGSFPEKKETENNTSGFVMDLQETFISGAGIRWGEYQNKAEHTITFYPKEESIVSHFQIYGNDTGKNKGLQEKQFVIYKESSQPYELTLNPTYGSKRRFFELTLSKSFYRKFLNEESNFLMLFDQGKHDNTFSSDFIAYTTPEMFRIMAEMQHTPYSGNLNNLFIESKITELFLTQISWLDNRASGNDRLKATDLERLVYVREYLDQHFADNLSVTAIARKAGINQTKLKSGFKQLFQTTLFGYISDLRLNEAKRLLLEEKLYVSEVADRVGYKYPHYFTAAFKKKFGIKPVCLKSC</sequence>
<dbReference type="InterPro" id="IPR018060">
    <property type="entry name" value="HTH_AraC"/>
</dbReference>
<keyword evidence="1" id="KW-0805">Transcription regulation</keyword>
<dbReference type="Gene3D" id="1.10.10.60">
    <property type="entry name" value="Homeodomain-like"/>
    <property type="match status" value="1"/>
</dbReference>
<dbReference type="STRING" id="1079859.SAMN04515674_10585"/>
<keyword evidence="7" id="KW-1185">Reference proteome</keyword>
<evidence type="ECO:0000259" key="5">
    <source>
        <dbReference type="PROSITE" id="PS01124"/>
    </source>
</evidence>
<name>A0A1I5SL46_9BACT</name>
<feature type="region of interest" description="Disordered" evidence="4">
    <location>
        <begin position="1"/>
        <end position="23"/>
    </location>
</feature>
<dbReference type="SUPFAM" id="SSF46689">
    <property type="entry name" value="Homeodomain-like"/>
    <property type="match status" value="2"/>
</dbReference>
<gene>
    <name evidence="6" type="ORF">SAMN04515674_10585</name>
</gene>
<dbReference type="InterPro" id="IPR009057">
    <property type="entry name" value="Homeodomain-like_sf"/>
</dbReference>
<dbReference type="Pfam" id="PF12833">
    <property type="entry name" value="HTH_18"/>
    <property type="match status" value="1"/>
</dbReference>
<dbReference type="InterPro" id="IPR053142">
    <property type="entry name" value="PchR_regulatory_protein"/>
</dbReference>
<evidence type="ECO:0000256" key="1">
    <source>
        <dbReference type="ARBA" id="ARBA00023015"/>
    </source>
</evidence>
<dbReference type="PROSITE" id="PS01124">
    <property type="entry name" value="HTH_ARAC_FAMILY_2"/>
    <property type="match status" value="1"/>
</dbReference>
<evidence type="ECO:0000313" key="6">
    <source>
        <dbReference type="EMBL" id="SFP71524.1"/>
    </source>
</evidence>
<dbReference type="Proteomes" id="UP000199306">
    <property type="component" value="Unassembled WGS sequence"/>
</dbReference>
<dbReference type="EMBL" id="FOXH01000005">
    <property type="protein sequence ID" value="SFP71524.1"/>
    <property type="molecule type" value="Genomic_DNA"/>
</dbReference>
<evidence type="ECO:0000256" key="2">
    <source>
        <dbReference type="ARBA" id="ARBA00023125"/>
    </source>
</evidence>
<dbReference type="GO" id="GO:0003700">
    <property type="term" value="F:DNA-binding transcription factor activity"/>
    <property type="evidence" value="ECO:0007669"/>
    <property type="project" value="InterPro"/>
</dbReference>
<proteinExistence type="predicted"/>
<evidence type="ECO:0000313" key="7">
    <source>
        <dbReference type="Proteomes" id="UP000199306"/>
    </source>
</evidence>
<evidence type="ECO:0000256" key="4">
    <source>
        <dbReference type="SAM" id="MobiDB-lite"/>
    </source>
</evidence>
<dbReference type="AlphaFoldDB" id="A0A1I5SL46"/>
<dbReference type="PANTHER" id="PTHR47893">
    <property type="entry name" value="REGULATORY PROTEIN PCHR"/>
    <property type="match status" value="1"/>
</dbReference>
<protein>
    <submittedName>
        <fullName evidence="6">AraC-type DNA-binding protein</fullName>
    </submittedName>
</protein>
<keyword evidence="2 6" id="KW-0238">DNA-binding</keyword>
<feature type="domain" description="HTH araC/xylS-type" evidence="5">
    <location>
        <begin position="209"/>
        <end position="307"/>
    </location>
</feature>
<evidence type="ECO:0000256" key="3">
    <source>
        <dbReference type="ARBA" id="ARBA00023163"/>
    </source>
</evidence>
<dbReference type="PROSITE" id="PS00041">
    <property type="entry name" value="HTH_ARAC_FAMILY_1"/>
    <property type="match status" value="1"/>
</dbReference>
<reference evidence="6 7" key="1">
    <citation type="submission" date="2016-10" db="EMBL/GenBank/DDBJ databases">
        <authorList>
            <person name="de Groot N.N."/>
        </authorList>
    </citation>
    <scope>NUCLEOTIDE SEQUENCE [LARGE SCALE GENOMIC DNA]</scope>
    <source>
        <strain evidence="7">E92,LMG 26720,CCM 7988</strain>
    </source>
</reference>
<dbReference type="PANTHER" id="PTHR47893:SF1">
    <property type="entry name" value="REGULATORY PROTEIN PCHR"/>
    <property type="match status" value="1"/>
</dbReference>
<dbReference type="InterPro" id="IPR018062">
    <property type="entry name" value="HTH_AraC-typ_CS"/>
</dbReference>
<dbReference type="SMART" id="SM00342">
    <property type="entry name" value="HTH_ARAC"/>
    <property type="match status" value="1"/>
</dbReference>